<name>A0ABS7FVZ2_9ACTN</name>
<evidence type="ECO:0000313" key="2">
    <source>
        <dbReference type="EMBL" id="MBW8484597.1"/>
    </source>
</evidence>
<keyword evidence="3" id="KW-1185">Reference proteome</keyword>
<dbReference type="Pfam" id="PF06262">
    <property type="entry name" value="Zincin_1"/>
    <property type="match status" value="1"/>
</dbReference>
<feature type="region of interest" description="Disordered" evidence="1">
    <location>
        <begin position="32"/>
        <end position="93"/>
    </location>
</feature>
<organism evidence="2 3">
    <name type="scientific">Actinomadura parmotrematis</name>
    <dbReference type="NCBI Taxonomy" id="2864039"/>
    <lineage>
        <taxon>Bacteria</taxon>
        <taxon>Bacillati</taxon>
        <taxon>Actinomycetota</taxon>
        <taxon>Actinomycetes</taxon>
        <taxon>Streptosporangiales</taxon>
        <taxon>Thermomonosporaceae</taxon>
        <taxon>Actinomadura</taxon>
    </lineage>
</organism>
<dbReference type="CDD" id="cd12954">
    <property type="entry name" value="MMP_TTHA0227_like_1"/>
    <property type="match status" value="1"/>
</dbReference>
<comment type="caution">
    <text evidence="2">The sequence shown here is derived from an EMBL/GenBank/DDBJ whole genome shotgun (WGS) entry which is preliminary data.</text>
</comment>
<evidence type="ECO:0000256" key="1">
    <source>
        <dbReference type="SAM" id="MobiDB-lite"/>
    </source>
</evidence>
<protein>
    <submittedName>
        <fullName evidence="2">Metallopeptidase family protein</fullName>
    </submittedName>
</protein>
<sequence>MADRTPPPPTPPPPPCTCRRYRTISAITITFRPATDAERFRAARARAGRHPGPGGRLGRVRPRVVGVRRRDRHGRGVRGPLTPPQVPASRSRAERFDDLVEGEVRRLGARFEQELARVEFAVEEVPDVDPGDDAPVPLVLTEPGEQGRPVRIVVYRRPVQVRASGDPETARLVRELLTEEIADLLGLSPESVDPGYDGPED</sequence>
<accession>A0ABS7FVZ2</accession>
<evidence type="ECO:0000313" key="3">
    <source>
        <dbReference type="Proteomes" id="UP000774570"/>
    </source>
</evidence>
<dbReference type="Proteomes" id="UP000774570">
    <property type="component" value="Unassembled WGS sequence"/>
</dbReference>
<proteinExistence type="predicted"/>
<dbReference type="SUPFAM" id="SSF55486">
    <property type="entry name" value="Metalloproteases ('zincins'), catalytic domain"/>
    <property type="match status" value="1"/>
</dbReference>
<gene>
    <name evidence="2" type="ORF">K1Y72_19595</name>
</gene>
<dbReference type="InterPro" id="IPR010428">
    <property type="entry name" value="Zincin_1"/>
</dbReference>
<dbReference type="Gene3D" id="3.30.2010.20">
    <property type="match status" value="1"/>
</dbReference>
<dbReference type="InterPro" id="IPR038555">
    <property type="entry name" value="Zincin_1_sf"/>
</dbReference>
<reference evidence="2 3" key="1">
    <citation type="submission" date="2021-07" db="EMBL/GenBank/DDBJ databases">
        <title>Actinomadura sp. PM05-2 isolated from lichen.</title>
        <authorList>
            <person name="Somphong A."/>
            <person name="Phongsopitanun W."/>
            <person name="Tanasupawat S."/>
            <person name="Peongsungnone V."/>
        </authorList>
    </citation>
    <scope>NUCLEOTIDE SEQUENCE [LARGE SCALE GENOMIC DNA]</scope>
    <source>
        <strain evidence="2 3">PM05-2</strain>
    </source>
</reference>
<dbReference type="EMBL" id="JAIBOA010000012">
    <property type="protein sequence ID" value="MBW8484597.1"/>
    <property type="molecule type" value="Genomic_DNA"/>
</dbReference>
<feature type="compositionally biased region" description="Basic residues" evidence="1">
    <location>
        <begin position="58"/>
        <end position="76"/>
    </location>
</feature>